<protein>
    <recommendedName>
        <fullName evidence="1">C2 domain-containing protein</fullName>
    </recommendedName>
</protein>
<dbReference type="Proteomes" id="UP000001593">
    <property type="component" value="Unassembled WGS sequence"/>
</dbReference>
<reference evidence="2 3" key="1">
    <citation type="journal article" date="2007" name="Science">
        <title>Sea anemone genome reveals ancestral eumetazoan gene repertoire and genomic organization.</title>
        <authorList>
            <person name="Putnam N.H."/>
            <person name="Srivastava M."/>
            <person name="Hellsten U."/>
            <person name="Dirks B."/>
            <person name="Chapman J."/>
            <person name="Salamov A."/>
            <person name="Terry A."/>
            <person name="Shapiro H."/>
            <person name="Lindquist E."/>
            <person name="Kapitonov V.V."/>
            <person name="Jurka J."/>
            <person name="Genikhovich G."/>
            <person name="Grigoriev I.V."/>
            <person name="Lucas S.M."/>
            <person name="Steele R.E."/>
            <person name="Finnerty J.R."/>
            <person name="Technau U."/>
            <person name="Martindale M.Q."/>
            <person name="Rokhsar D.S."/>
        </authorList>
    </citation>
    <scope>NUCLEOTIDE SEQUENCE [LARGE SCALE GENOMIC DNA]</scope>
    <source>
        <strain evidence="3">CH2 X CH6</strain>
    </source>
</reference>
<gene>
    <name evidence="2" type="ORF">NEMVEDRAFT_v1g56821</name>
</gene>
<dbReference type="InterPro" id="IPR035892">
    <property type="entry name" value="C2_domain_sf"/>
</dbReference>
<evidence type="ECO:0000259" key="1">
    <source>
        <dbReference type="PROSITE" id="PS50004"/>
    </source>
</evidence>
<dbReference type="Gene3D" id="2.60.40.150">
    <property type="entry name" value="C2 domain"/>
    <property type="match status" value="1"/>
</dbReference>
<dbReference type="PhylomeDB" id="A7RRL0"/>
<name>A7RRL0_NEMVE</name>
<evidence type="ECO:0000313" key="2">
    <source>
        <dbReference type="EMBL" id="EDO45779.1"/>
    </source>
</evidence>
<feature type="non-terminal residue" evidence="2">
    <location>
        <position position="1"/>
    </location>
</feature>
<dbReference type="CDD" id="cd00276">
    <property type="entry name" value="C2B_Synaptotagmin"/>
    <property type="match status" value="1"/>
</dbReference>
<dbReference type="STRING" id="45351.A7RRL0"/>
<dbReference type="InterPro" id="IPR000008">
    <property type="entry name" value="C2_dom"/>
</dbReference>
<dbReference type="eggNOG" id="KOG1028">
    <property type="taxonomic scope" value="Eukaryota"/>
</dbReference>
<dbReference type="InParanoid" id="A7RRL0"/>
<dbReference type="KEGG" id="nve:5517843"/>
<accession>A7RRL0</accession>
<sequence length="133" mass="15383">GDICLVLQYYREEGQLTVTVKQIRGLKPFIGRKTTSAYVKVHVVQGSKELDERRTKVKRKNFEPEYNETFKFNIPQNIIEEVNLIIRVKDSPYVGSKTLLGEVCVGGDAVGTYLHHWRLILEKGHEIEMWHAL</sequence>
<dbReference type="SUPFAM" id="SSF49562">
    <property type="entry name" value="C2 domain (Calcium/lipid-binding domain, CaLB)"/>
    <property type="match status" value="1"/>
</dbReference>
<keyword evidence="3" id="KW-1185">Reference proteome</keyword>
<evidence type="ECO:0000313" key="3">
    <source>
        <dbReference type="Proteomes" id="UP000001593"/>
    </source>
</evidence>
<dbReference type="PANTHER" id="PTHR10024">
    <property type="entry name" value="SYNAPTOTAGMIN"/>
    <property type="match status" value="1"/>
</dbReference>
<dbReference type="EMBL" id="DS469532">
    <property type="protein sequence ID" value="EDO45779.1"/>
    <property type="molecule type" value="Genomic_DNA"/>
</dbReference>
<dbReference type="Pfam" id="PF00168">
    <property type="entry name" value="C2"/>
    <property type="match status" value="1"/>
</dbReference>
<feature type="non-terminal residue" evidence="2">
    <location>
        <position position="133"/>
    </location>
</feature>
<feature type="domain" description="C2" evidence="1">
    <location>
        <begin position="1"/>
        <end position="131"/>
    </location>
</feature>
<dbReference type="SMART" id="SM00239">
    <property type="entry name" value="C2"/>
    <property type="match status" value="1"/>
</dbReference>
<proteinExistence type="predicted"/>
<dbReference type="PANTHER" id="PTHR10024:SF227">
    <property type="entry name" value="SYNAPTOTAGMIN 1"/>
    <property type="match status" value="1"/>
</dbReference>
<dbReference type="AlphaFoldDB" id="A7RRL0"/>
<dbReference type="HOGENOM" id="CLU_023008_5_1_1"/>
<dbReference type="PROSITE" id="PS50004">
    <property type="entry name" value="C2"/>
    <property type="match status" value="1"/>
</dbReference>
<organism evidence="2 3">
    <name type="scientific">Nematostella vectensis</name>
    <name type="common">Starlet sea anemone</name>
    <dbReference type="NCBI Taxonomy" id="45351"/>
    <lineage>
        <taxon>Eukaryota</taxon>
        <taxon>Metazoa</taxon>
        <taxon>Cnidaria</taxon>
        <taxon>Anthozoa</taxon>
        <taxon>Hexacorallia</taxon>
        <taxon>Actiniaria</taxon>
        <taxon>Edwardsiidae</taxon>
        <taxon>Nematostella</taxon>
    </lineage>
</organism>